<evidence type="ECO:0000313" key="4">
    <source>
        <dbReference type="Ensembl" id="ENSMODP00000042094.1"/>
    </source>
</evidence>
<evidence type="ECO:0000256" key="1">
    <source>
        <dbReference type="ARBA" id="ARBA00022980"/>
    </source>
</evidence>
<dbReference type="InterPro" id="IPR027486">
    <property type="entry name" value="Ribosomal_uS10_dom"/>
</dbReference>
<dbReference type="GO" id="GO:1990904">
    <property type="term" value="C:ribonucleoprotein complex"/>
    <property type="evidence" value="ECO:0007669"/>
    <property type="project" value="UniProtKB-KW"/>
</dbReference>
<dbReference type="Bgee" id="ENSMODG00000036542">
    <property type="expression patterns" value="Expressed in liver and 4 other cell types or tissues"/>
</dbReference>
<proteinExistence type="predicted"/>
<protein>
    <recommendedName>
        <fullName evidence="3">Small ribosomal subunit protein uS10 domain-containing protein</fullName>
    </recommendedName>
</protein>
<accession>A0A5F8G3P8</accession>
<dbReference type="STRING" id="13616.ENSMODP00000042094"/>
<evidence type="ECO:0000313" key="5">
    <source>
        <dbReference type="Proteomes" id="UP000002280"/>
    </source>
</evidence>
<dbReference type="AlphaFoldDB" id="A0A5F8G3P8"/>
<dbReference type="SUPFAM" id="SSF54999">
    <property type="entry name" value="Ribosomal protein S10"/>
    <property type="match status" value="1"/>
</dbReference>
<evidence type="ECO:0000259" key="3">
    <source>
        <dbReference type="Pfam" id="PF00338"/>
    </source>
</evidence>
<dbReference type="GO" id="GO:0005840">
    <property type="term" value="C:ribosome"/>
    <property type="evidence" value="ECO:0007669"/>
    <property type="project" value="UniProtKB-KW"/>
</dbReference>
<evidence type="ECO:0000256" key="2">
    <source>
        <dbReference type="ARBA" id="ARBA00023274"/>
    </source>
</evidence>
<dbReference type="Pfam" id="PF00338">
    <property type="entry name" value="Ribosomal_S10"/>
    <property type="match status" value="1"/>
</dbReference>
<feature type="domain" description="Small ribosomal subunit protein uS10" evidence="3">
    <location>
        <begin position="14"/>
        <end position="58"/>
    </location>
</feature>
<reference evidence="4 5" key="1">
    <citation type="journal article" date="2007" name="Nature">
        <title>Genome of the marsupial Monodelphis domestica reveals innovation in non-coding sequences.</title>
        <authorList>
            <person name="Mikkelsen T.S."/>
            <person name="Wakefield M.J."/>
            <person name="Aken B."/>
            <person name="Amemiya C.T."/>
            <person name="Chang J.L."/>
            <person name="Duke S."/>
            <person name="Garber M."/>
            <person name="Gentles A.J."/>
            <person name="Goodstadt L."/>
            <person name="Heger A."/>
            <person name="Jurka J."/>
            <person name="Kamal M."/>
            <person name="Mauceli E."/>
            <person name="Searle S.M."/>
            <person name="Sharpe T."/>
            <person name="Baker M.L."/>
            <person name="Batzer M.A."/>
            <person name="Benos P.V."/>
            <person name="Belov K."/>
            <person name="Clamp M."/>
            <person name="Cook A."/>
            <person name="Cuff J."/>
            <person name="Das R."/>
            <person name="Davidow L."/>
            <person name="Deakin J.E."/>
            <person name="Fazzari M.J."/>
            <person name="Glass J.L."/>
            <person name="Grabherr M."/>
            <person name="Greally J.M."/>
            <person name="Gu W."/>
            <person name="Hore T.A."/>
            <person name="Huttley G.A."/>
            <person name="Kleber M."/>
            <person name="Jirtle R.L."/>
            <person name="Koina E."/>
            <person name="Lee J.T."/>
            <person name="Mahony S."/>
            <person name="Marra M.A."/>
            <person name="Miller R.D."/>
            <person name="Nicholls R.D."/>
            <person name="Oda M."/>
            <person name="Papenfuss A.T."/>
            <person name="Parra Z.E."/>
            <person name="Pollock D.D."/>
            <person name="Ray D.A."/>
            <person name="Schein J.E."/>
            <person name="Speed T.P."/>
            <person name="Thompson K."/>
            <person name="VandeBerg J.L."/>
            <person name="Wade C.M."/>
            <person name="Walker J.A."/>
            <person name="Waters P.D."/>
            <person name="Webber C."/>
            <person name="Weidman J.R."/>
            <person name="Xie X."/>
            <person name="Zody M.C."/>
            <person name="Baldwin J."/>
            <person name="Abdouelleil A."/>
            <person name="Abdulkadir J."/>
            <person name="Abebe A."/>
            <person name="Abera B."/>
            <person name="Abreu J."/>
            <person name="Acer S.C."/>
            <person name="Aftuck L."/>
            <person name="Alexander A."/>
            <person name="An P."/>
            <person name="Anderson E."/>
            <person name="Anderson S."/>
            <person name="Arachi H."/>
            <person name="Azer M."/>
            <person name="Bachantsang P."/>
            <person name="Barry A."/>
            <person name="Bayul T."/>
            <person name="Berlin A."/>
            <person name="Bessette D."/>
            <person name="Bloom T."/>
            <person name="Bloom T."/>
            <person name="Boguslavskiy L."/>
            <person name="Bonnet C."/>
            <person name="Boukhgalter B."/>
            <person name="Bourzgui I."/>
            <person name="Brown A."/>
            <person name="Cahill P."/>
            <person name="Channer S."/>
            <person name="Cheshatsang Y."/>
            <person name="Chuda L."/>
            <person name="Citroen M."/>
            <person name="Collymore A."/>
            <person name="Cooke P."/>
            <person name="Costello M."/>
            <person name="D'Aco K."/>
            <person name="Daza R."/>
            <person name="De Haan G."/>
            <person name="DeGray S."/>
            <person name="DeMaso C."/>
            <person name="Dhargay N."/>
            <person name="Dooley K."/>
            <person name="Dooley E."/>
            <person name="Doricent M."/>
            <person name="Dorje P."/>
            <person name="Dorjee K."/>
            <person name="Dupes A."/>
            <person name="Elong R."/>
            <person name="Falk J."/>
            <person name="Farina A."/>
            <person name="Faro S."/>
            <person name="Ferguson D."/>
            <person name="Fisher S."/>
            <person name="Foley C.D."/>
            <person name="Franke A."/>
            <person name="Friedrich D."/>
            <person name="Gadbois L."/>
            <person name="Gearin G."/>
            <person name="Gearin C.R."/>
            <person name="Giannoukos G."/>
            <person name="Goode T."/>
            <person name="Graham J."/>
            <person name="Grandbois E."/>
            <person name="Grewal S."/>
            <person name="Gyaltsen K."/>
            <person name="Hafez N."/>
            <person name="Hagos B."/>
            <person name="Hall J."/>
            <person name="Henson C."/>
            <person name="Hollinger A."/>
            <person name="Honan T."/>
            <person name="Huard M.D."/>
            <person name="Hughes L."/>
            <person name="Hurhula B."/>
            <person name="Husby M.E."/>
            <person name="Kamat A."/>
            <person name="Kanga B."/>
            <person name="Kashin S."/>
            <person name="Khazanovich D."/>
            <person name="Kisner P."/>
            <person name="Lance K."/>
            <person name="Lara M."/>
            <person name="Lee W."/>
            <person name="Lennon N."/>
            <person name="Letendre F."/>
            <person name="LeVine R."/>
            <person name="Lipovsky A."/>
            <person name="Liu X."/>
            <person name="Liu J."/>
            <person name="Liu S."/>
            <person name="Lokyitsang T."/>
            <person name="Lokyitsang Y."/>
            <person name="Lubonja R."/>
            <person name="Lui A."/>
            <person name="MacDonald P."/>
            <person name="Magnisalis V."/>
            <person name="Maru K."/>
            <person name="Matthews C."/>
            <person name="McCusker W."/>
            <person name="McDonough S."/>
            <person name="Mehta T."/>
            <person name="Meldrim J."/>
            <person name="Meneus L."/>
            <person name="Mihai O."/>
            <person name="Mihalev A."/>
            <person name="Mihova T."/>
            <person name="Mittelman R."/>
            <person name="Mlenga V."/>
            <person name="Montmayeur A."/>
            <person name="Mulrain L."/>
            <person name="Navidi A."/>
            <person name="Naylor J."/>
            <person name="Negash T."/>
            <person name="Nguyen T."/>
            <person name="Nguyen N."/>
            <person name="Nicol R."/>
            <person name="Norbu C."/>
            <person name="Norbu N."/>
            <person name="Novod N."/>
            <person name="O'Neill B."/>
            <person name="Osman S."/>
            <person name="Markiewicz E."/>
            <person name="Oyono O.L."/>
            <person name="Patti C."/>
            <person name="Phunkhang P."/>
            <person name="Pierre F."/>
            <person name="Priest M."/>
            <person name="Raghuraman S."/>
            <person name="Rege F."/>
            <person name="Reyes R."/>
            <person name="Rise C."/>
            <person name="Rogov P."/>
            <person name="Ross K."/>
            <person name="Ryan E."/>
            <person name="Settipalli S."/>
            <person name="Shea T."/>
            <person name="Sherpa N."/>
            <person name="Shi L."/>
            <person name="Shih D."/>
            <person name="Sparrow T."/>
            <person name="Spaulding J."/>
            <person name="Stalker J."/>
            <person name="Stange-Thomann N."/>
            <person name="Stavropoulos S."/>
            <person name="Stone C."/>
            <person name="Strader C."/>
            <person name="Tesfaye S."/>
            <person name="Thomson T."/>
            <person name="Thoulutsang Y."/>
            <person name="Thoulutsang D."/>
            <person name="Topham K."/>
            <person name="Topping I."/>
            <person name="Tsamla T."/>
            <person name="Vassiliev H."/>
            <person name="Vo A."/>
            <person name="Wangchuk T."/>
            <person name="Wangdi T."/>
            <person name="Weiand M."/>
            <person name="Wilkinson J."/>
            <person name="Wilson A."/>
            <person name="Yadav S."/>
            <person name="Young G."/>
            <person name="Yu Q."/>
            <person name="Zembek L."/>
            <person name="Zhong D."/>
            <person name="Zimmer A."/>
            <person name="Zwirko Z."/>
            <person name="Jaffe D.B."/>
            <person name="Alvarez P."/>
            <person name="Brockman W."/>
            <person name="Butler J."/>
            <person name="Chin C."/>
            <person name="Gnerre S."/>
            <person name="MacCallum I."/>
            <person name="Graves J.A."/>
            <person name="Ponting C.P."/>
            <person name="Breen M."/>
            <person name="Samollow P.B."/>
            <person name="Lander E.S."/>
            <person name="Lindblad-Toh K."/>
        </authorList>
    </citation>
    <scope>NUCLEOTIDE SEQUENCE [LARGE SCALE GENOMIC DNA]</scope>
</reference>
<dbReference type="Proteomes" id="UP000002280">
    <property type="component" value="Chromosome 8"/>
</dbReference>
<dbReference type="InParanoid" id="A0A5F8G3P8"/>
<keyword evidence="5" id="KW-1185">Reference proteome</keyword>
<dbReference type="InterPro" id="IPR036838">
    <property type="entry name" value="Ribosomal_uS10_dom_sf"/>
</dbReference>
<reference evidence="4" key="2">
    <citation type="submission" date="2025-08" db="UniProtKB">
        <authorList>
            <consortium name="Ensembl"/>
        </authorList>
    </citation>
    <scope>IDENTIFICATION</scope>
</reference>
<name>A0A5F8G3P8_MONDO</name>
<keyword evidence="1" id="KW-0689">Ribosomal protein</keyword>
<dbReference type="Gene3D" id="3.30.70.600">
    <property type="entry name" value="Ribosomal protein S10 domain"/>
    <property type="match status" value="1"/>
</dbReference>
<sequence>MPIKTLTNHNQKNSLCECSKAWKWFQMRIHEHLIDLHSPEIAKQIISVSTEPGIKVQVIIADA</sequence>
<dbReference type="OMA" id="MRIHEHL"/>
<dbReference type="Ensembl" id="ENSMODT00000071656.1">
    <property type="protein sequence ID" value="ENSMODP00000042094.1"/>
    <property type="gene ID" value="ENSMODG00000036542.1"/>
</dbReference>
<keyword evidence="2" id="KW-0687">Ribonucleoprotein</keyword>
<reference evidence="4" key="3">
    <citation type="submission" date="2025-09" db="UniProtKB">
        <authorList>
            <consortium name="Ensembl"/>
        </authorList>
    </citation>
    <scope>IDENTIFICATION</scope>
</reference>
<organism evidence="4 5">
    <name type="scientific">Monodelphis domestica</name>
    <name type="common">Gray short-tailed opossum</name>
    <dbReference type="NCBI Taxonomy" id="13616"/>
    <lineage>
        <taxon>Eukaryota</taxon>
        <taxon>Metazoa</taxon>
        <taxon>Chordata</taxon>
        <taxon>Craniata</taxon>
        <taxon>Vertebrata</taxon>
        <taxon>Euteleostomi</taxon>
        <taxon>Mammalia</taxon>
        <taxon>Metatheria</taxon>
        <taxon>Didelphimorphia</taxon>
        <taxon>Didelphidae</taxon>
        <taxon>Monodelphis</taxon>
    </lineage>
</organism>